<comment type="caution">
    <text evidence="1">The sequence shown here is derived from an EMBL/GenBank/DDBJ whole genome shotgun (WGS) entry which is preliminary data.</text>
</comment>
<evidence type="ECO:0000313" key="1">
    <source>
        <dbReference type="EMBL" id="OGL99714.1"/>
    </source>
</evidence>
<dbReference type="STRING" id="1802421.A2318_03175"/>
<sequence>MNNLENSELTIDQAKCLFPIWKIITLGFYKNPINYLLALKENVTNWAWHIMKGSTYSQTPMEVRLVCITVGELGLIKGGHTKELHAAILAQGGQLCPAEVGPALRLVYKDQPNGEKVWLAMEEALSPGGSTLQIFNLYCDDAGLFLSTGNGYRGYFWSPGDKIVFVAPVQN</sequence>
<organism evidence="1 2">
    <name type="scientific">Candidatus Uhrbacteria bacterium RIFOXYB2_FULL_45_11</name>
    <dbReference type="NCBI Taxonomy" id="1802421"/>
    <lineage>
        <taxon>Bacteria</taxon>
        <taxon>Candidatus Uhriibacteriota</taxon>
    </lineage>
</organism>
<protein>
    <submittedName>
        <fullName evidence="1">Uncharacterized protein</fullName>
    </submittedName>
</protein>
<dbReference type="EMBL" id="MGFD01000004">
    <property type="protein sequence ID" value="OGL99714.1"/>
    <property type="molecule type" value="Genomic_DNA"/>
</dbReference>
<proteinExistence type="predicted"/>
<dbReference type="Proteomes" id="UP000177331">
    <property type="component" value="Unassembled WGS sequence"/>
</dbReference>
<dbReference type="AlphaFoldDB" id="A0A1F7WCB1"/>
<accession>A0A1F7WCB1</accession>
<reference evidence="1 2" key="1">
    <citation type="journal article" date="2016" name="Nat. Commun.">
        <title>Thousands of microbial genomes shed light on interconnected biogeochemical processes in an aquifer system.</title>
        <authorList>
            <person name="Anantharaman K."/>
            <person name="Brown C.T."/>
            <person name="Hug L.A."/>
            <person name="Sharon I."/>
            <person name="Castelle C.J."/>
            <person name="Probst A.J."/>
            <person name="Thomas B.C."/>
            <person name="Singh A."/>
            <person name="Wilkins M.J."/>
            <person name="Karaoz U."/>
            <person name="Brodie E.L."/>
            <person name="Williams K.H."/>
            <person name="Hubbard S.S."/>
            <person name="Banfield J.F."/>
        </authorList>
    </citation>
    <scope>NUCLEOTIDE SEQUENCE [LARGE SCALE GENOMIC DNA]</scope>
</reference>
<evidence type="ECO:0000313" key="2">
    <source>
        <dbReference type="Proteomes" id="UP000177331"/>
    </source>
</evidence>
<gene>
    <name evidence="1" type="ORF">A2318_03175</name>
</gene>
<name>A0A1F7WCB1_9BACT</name>